<dbReference type="OrthoDB" id="7873011at2759"/>
<dbReference type="OMA" id="AANCNIC"/>
<feature type="region of interest" description="Disordered" evidence="2">
    <location>
        <begin position="337"/>
        <end position="367"/>
    </location>
</feature>
<feature type="region of interest" description="Disordered" evidence="2">
    <location>
        <begin position="586"/>
        <end position="616"/>
    </location>
</feature>
<keyword evidence="3" id="KW-0812">Transmembrane</keyword>
<organism evidence="4 5">
    <name type="scientific">Drosophila busckii</name>
    <name type="common">Fruit fly</name>
    <dbReference type="NCBI Taxonomy" id="30019"/>
    <lineage>
        <taxon>Eukaryota</taxon>
        <taxon>Metazoa</taxon>
        <taxon>Ecdysozoa</taxon>
        <taxon>Arthropoda</taxon>
        <taxon>Hexapoda</taxon>
        <taxon>Insecta</taxon>
        <taxon>Pterygota</taxon>
        <taxon>Neoptera</taxon>
        <taxon>Endopterygota</taxon>
        <taxon>Diptera</taxon>
        <taxon>Brachycera</taxon>
        <taxon>Muscomorpha</taxon>
        <taxon>Ephydroidea</taxon>
        <taxon>Drosophilidae</taxon>
        <taxon>Drosophila</taxon>
    </lineage>
</organism>
<feature type="region of interest" description="Disordered" evidence="2">
    <location>
        <begin position="170"/>
        <end position="199"/>
    </location>
</feature>
<evidence type="ECO:0000256" key="1">
    <source>
        <dbReference type="SAM" id="Coils"/>
    </source>
</evidence>
<dbReference type="EMBL" id="CP012523">
    <property type="protein sequence ID" value="ALC39138.1"/>
    <property type="molecule type" value="Genomic_DNA"/>
</dbReference>
<evidence type="ECO:0000256" key="2">
    <source>
        <dbReference type="SAM" id="MobiDB-lite"/>
    </source>
</evidence>
<evidence type="ECO:0000313" key="4">
    <source>
        <dbReference type="EMBL" id="ALC39138.1"/>
    </source>
</evidence>
<keyword evidence="3" id="KW-1133">Transmembrane helix</keyword>
<keyword evidence="5" id="KW-1185">Reference proteome</keyword>
<dbReference type="Proteomes" id="UP000494163">
    <property type="component" value="Chromosome 2L"/>
</dbReference>
<feature type="region of interest" description="Disordered" evidence="2">
    <location>
        <begin position="400"/>
        <end position="436"/>
    </location>
</feature>
<feature type="transmembrane region" description="Helical" evidence="3">
    <location>
        <begin position="638"/>
        <end position="661"/>
    </location>
</feature>
<feature type="coiled-coil region" evidence="1">
    <location>
        <begin position="74"/>
        <end position="104"/>
    </location>
</feature>
<feature type="compositionally biased region" description="Pro residues" evidence="2">
    <location>
        <begin position="174"/>
        <end position="188"/>
    </location>
</feature>
<keyword evidence="1" id="KW-0175">Coiled coil</keyword>
<dbReference type="AlphaFoldDB" id="A0A0M4EA06"/>
<proteinExistence type="predicted"/>
<feature type="compositionally biased region" description="Low complexity" evidence="2">
    <location>
        <begin position="401"/>
        <end position="429"/>
    </location>
</feature>
<evidence type="ECO:0000313" key="5">
    <source>
        <dbReference type="Proteomes" id="UP000494163"/>
    </source>
</evidence>
<keyword evidence="3" id="KW-0472">Membrane</keyword>
<accession>A0A0M4EA06</accession>
<sequence>MFRLYKLYTLYMNKMTSYGAERSPYWCLCQKLPRSILHIEPTPEMRCDVCGRLRRPSLSSSSDEEEIAAERSQKTLAQQLCSELYKERQKLEEQQQQLDAQQSSTGAVPVRVNVSQNAQKPKSKRRAANCNICGNKIKSLTHPKSFPTGRFGHCRKPYRLVTCKHKCPELEPTAPSPPRSQSTTPPPQATASLAQSPEDCNDEDIPNLVAFAHEVFNRPLHLRQRQTSFYDNLFVSDFIPLDTPITDGSGGAISKRRRLFGRPLRTHCSRPLPPLSQVLALIKEKQQVRAKGGGLAPKQPDESVSNACSQFAPFDQYDGPSEDALVVEEARQTLRQPHALHIKHRPDLPSTRLPSFESEPGSDCSSLSACDAHAAAAPADRKHTVGAPAHLHEMMKAVTQSGLSDSIASSSNSTTSSTTSSSHKSASSTLPLRSRGGEEIAFTEDEHELEEIEATTVEPSSVYPNMPISIMEKIFWLVDQKQQQLPIMENKSLLQFIQELSVPDDEAQTALIHEVEQQLAAGEAQTNDMSNELPLNSTNKTADHEKYDKVLSHDSSAFTSSVTQMWSTISSLFVPSGCVEEMLPLKSDKPLGDGSSEKRKCKSNTNDHNDNSSNETVEVRYKNPAMAVLSAWASVTFWLIYWSAFTIIYLAGTAVIFGLTFPKQAWKLLNFMLNQYHIERQFTDEL</sequence>
<feature type="compositionally biased region" description="Basic and acidic residues" evidence="2">
    <location>
        <begin position="586"/>
        <end position="598"/>
    </location>
</feature>
<evidence type="ECO:0000256" key="3">
    <source>
        <dbReference type="SAM" id="Phobius"/>
    </source>
</evidence>
<name>A0A0M4EA06_DROBS</name>
<gene>
    <name evidence="4" type="ORF">Dbus_chr2Lg1223</name>
</gene>
<reference evidence="4 5" key="1">
    <citation type="submission" date="2015-08" db="EMBL/GenBank/DDBJ databases">
        <title>Ancestral chromatin configuration constrains chromatin evolution on differentiating sex chromosomes in Drosophila.</title>
        <authorList>
            <person name="Zhou Q."/>
            <person name="Bachtrog D."/>
        </authorList>
    </citation>
    <scope>NUCLEOTIDE SEQUENCE [LARGE SCALE GENOMIC DNA]</scope>
    <source>
        <tissue evidence="4">Whole larvae</tissue>
    </source>
</reference>
<protein>
    <submittedName>
        <fullName evidence="4">CG13131</fullName>
    </submittedName>
</protein>